<comment type="caution">
    <text evidence="2">The sequence shown here is derived from an EMBL/GenBank/DDBJ whole genome shotgun (WGS) entry which is preliminary data.</text>
</comment>
<dbReference type="PANTHER" id="PTHR33927">
    <property type="entry name" value="TRANSMEMBRANE PROTEIN"/>
    <property type="match status" value="1"/>
</dbReference>
<feature type="transmembrane region" description="Helical" evidence="1">
    <location>
        <begin position="107"/>
        <end position="133"/>
    </location>
</feature>
<accession>A0A9W9I0Z2</accession>
<evidence type="ECO:0000313" key="2">
    <source>
        <dbReference type="EMBL" id="KAJ5165846.1"/>
    </source>
</evidence>
<organism evidence="2 3">
    <name type="scientific">Penicillium capsulatum</name>
    <dbReference type="NCBI Taxonomy" id="69766"/>
    <lineage>
        <taxon>Eukaryota</taxon>
        <taxon>Fungi</taxon>
        <taxon>Dikarya</taxon>
        <taxon>Ascomycota</taxon>
        <taxon>Pezizomycotina</taxon>
        <taxon>Eurotiomycetes</taxon>
        <taxon>Eurotiomycetidae</taxon>
        <taxon>Eurotiales</taxon>
        <taxon>Aspergillaceae</taxon>
        <taxon>Penicillium</taxon>
    </lineage>
</organism>
<dbReference type="OrthoDB" id="3142841at2759"/>
<dbReference type="Proteomes" id="UP001146351">
    <property type="component" value="Unassembled WGS sequence"/>
</dbReference>
<feature type="transmembrane region" description="Helical" evidence="1">
    <location>
        <begin position="219"/>
        <end position="238"/>
    </location>
</feature>
<reference evidence="2" key="2">
    <citation type="journal article" date="2023" name="IMA Fungus">
        <title>Comparative genomic study of the Penicillium genus elucidates a diverse pangenome and 15 lateral gene transfer events.</title>
        <authorList>
            <person name="Petersen C."/>
            <person name="Sorensen T."/>
            <person name="Nielsen M.R."/>
            <person name="Sondergaard T.E."/>
            <person name="Sorensen J.L."/>
            <person name="Fitzpatrick D.A."/>
            <person name="Frisvad J.C."/>
            <person name="Nielsen K.L."/>
        </authorList>
    </citation>
    <scope>NUCLEOTIDE SEQUENCE</scope>
    <source>
        <strain evidence="2">IBT 21917</strain>
    </source>
</reference>
<dbReference type="InterPro" id="IPR052979">
    <property type="entry name" value="Adenylate-forming_domain"/>
</dbReference>
<keyword evidence="3" id="KW-1185">Reference proteome</keyword>
<keyword evidence="1" id="KW-0812">Transmembrane</keyword>
<proteinExistence type="predicted"/>
<dbReference type="AlphaFoldDB" id="A0A9W9I0Z2"/>
<keyword evidence="1" id="KW-0472">Membrane</keyword>
<dbReference type="EMBL" id="JAPQKO010000004">
    <property type="protein sequence ID" value="KAJ5165846.1"/>
    <property type="molecule type" value="Genomic_DNA"/>
</dbReference>
<feature type="transmembrane region" description="Helical" evidence="1">
    <location>
        <begin position="36"/>
        <end position="55"/>
    </location>
</feature>
<feature type="transmembrane region" description="Helical" evidence="1">
    <location>
        <begin position="181"/>
        <end position="199"/>
    </location>
</feature>
<gene>
    <name evidence="2" type="ORF">N7492_006142</name>
</gene>
<protein>
    <submittedName>
        <fullName evidence="2">NRPS-like enzyme</fullName>
    </submittedName>
</protein>
<dbReference type="PANTHER" id="PTHR33927:SF5">
    <property type="entry name" value="ENZYME, PUTATIVE (AFU_ORTHOLOGUE AFUA_8G01222)-RELATED"/>
    <property type="match status" value="1"/>
</dbReference>
<evidence type="ECO:0000256" key="1">
    <source>
        <dbReference type="SAM" id="Phobius"/>
    </source>
</evidence>
<sequence length="447" mass="50008">MSDLTSLDTEKPRRWHWLSEFVKDLRYRIWIIYRRLFSLVWIVNLAALLVVLLTPSVDREWLATIALLNLAVAITIRQDFVINLLFAICCSVPRSWPLAIRRRMAQVYHLGGIHSGCASAAVCWFAGSFAYSIKTRVNIHTSSLSIATLVLSGIALSLLLGMAISAYPALRKQYHNSFERVHRFFGWSVLVLVWVQSMLSIRDAKSPGNSFSETALKSPALWLLIVITMSIATSWMFLKRVPVDAEVLSEHAVRLHFDYTDASPGSFLRLSQRPLFEWHSFATIPMSKEKETQSKGCSVIVSKAGDWTSRQISKPPGQLWVRGVPTSGVMRVASLFRSVVLIGTGSGIGPLLGHIPSCRLRLIWSTPNPLQTFGQDIINQVHDADHHAVIHDTRALGRPDLVQMACRAMQEIEAEAVIIISNETVTRIVVGDMERRGVPAYGAIWDS</sequence>
<evidence type="ECO:0000313" key="3">
    <source>
        <dbReference type="Proteomes" id="UP001146351"/>
    </source>
</evidence>
<feature type="transmembrane region" description="Helical" evidence="1">
    <location>
        <begin position="61"/>
        <end position="86"/>
    </location>
</feature>
<keyword evidence="1" id="KW-1133">Transmembrane helix</keyword>
<reference evidence="2" key="1">
    <citation type="submission" date="2022-11" db="EMBL/GenBank/DDBJ databases">
        <authorList>
            <person name="Petersen C."/>
        </authorList>
    </citation>
    <scope>NUCLEOTIDE SEQUENCE</scope>
    <source>
        <strain evidence="2">IBT 21917</strain>
    </source>
</reference>
<name>A0A9W9I0Z2_9EURO</name>
<feature type="transmembrane region" description="Helical" evidence="1">
    <location>
        <begin position="145"/>
        <end position="169"/>
    </location>
</feature>